<dbReference type="EMBL" id="CP002590">
    <property type="protein sequence ID" value="AEA11641.1"/>
    <property type="molecule type" value="Genomic_DNA"/>
</dbReference>
<dbReference type="SUPFAM" id="SSF63829">
    <property type="entry name" value="Calcium-dependent phosphotriesterase"/>
    <property type="match status" value="1"/>
</dbReference>
<evidence type="ECO:0000256" key="3">
    <source>
        <dbReference type="PIRSR" id="PIRSR605511-2"/>
    </source>
</evidence>
<feature type="binding site" evidence="3">
    <location>
        <position position="97"/>
    </location>
    <ligand>
        <name>substrate</name>
    </ligand>
</feature>
<evidence type="ECO:0000259" key="4">
    <source>
        <dbReference type="Pfam" id="PF08450"/>
    </source>
</evidence>
<dbReference type="InterPro" id="IPR013658">
    <property type="entry name" value="SGL"/>
</dbReference>
<dbReference type="Proteomes" id="UP000008138">
    <property type="component" value="Chromosome"/>
</dbReference>
<dbReference type="GO" id="GO:0019853">
    <property type="term" value="P:L-ascorbic acid biosynthetic process"/>
    <property type="evidence" value="ECO:0007669"/>
    <property type="project" value="TreeGrafter"/>
</dbReference>
<protein>
    <submittedName>
        <fullName evidence="5">Regucalcin-like protein</fullName>
    </submittedName>
</protein>
<dbReference type="RefSeq" id="WP_013678977.1">
    <property type="nucleotide sequence ID" value="NC_015315.1"/>
</dbReference>
<dbReference type="InterPro" id="IPR005511">
    <property type="entry name" value="SMP-30"/>
</dbReference>
<dbReference type="GO" id="GO:0005509">
    <property type="term" value="F:calcium ion binding"/>
    <property type="evidence" value="ECO:0007669"/>
    <property type="project" value="TreeGrafter"/>
</dbReference>
<keyword evidence="6" id="KW-1185">Reference proteome</keyword>
<feature type="binding site" evidence="3">
    <location>
        <position position="143"/>
    </location>
    <ligand>
        <name>a divalent metal cation</name>
        <dbReference type="ChEBI" id="CHEBI:60240"/>
    </ligand>
</feature>
<dbReference type="AlphaFoldDB" id="F2L1H1"/>
<feature type="binding site" evidence="3">
    <location>
        <position position="95"/>
    </location>
    <ligand>
        <name>substrate</name>
    </ligand>
</feature>
<feature type="active site" description="Proton donor/acceptor" evidence="2">
    <location>
        <position position="193"/>
    </location>
</feature>
<evidence type="ECO:0000313" key="5">
    <source>
        <dbReference type="EMBL" id="AEA11641.1"/>
    </source>
</evidence>
<dbReference type="InterPro" id="IPR011042">
    <property type="entry name" value="6-blade_b-propeller_TolB-like"/>
</dbReference>
<feature type="binding site" evidence="3">
    <location>
        <position position="115"/>
    </location>
    <ligand>
        <name>substrate</name>
    </ligand>
</feature>
<reference evidence="5 6" key="1">
    <citation type="journal article" date="2011" name="J. Bacteriol.">
        <title>Complete genome sequence of the thermoacidophilic crenarchaeon Thermoproteus uzoniensis 768-20.</title>
        <authorList>
            <person name="Mardanov A.V."/>
            <person name="Gumerov V.M."/>
            <person name="Beletsky A.V."/>
            <person name="Prokofeva M.I."/>
            <person name="Bonch-Osmolovskaya E.A."/>
            <person name="Ravin N.V."/>
            <person name="Skryabin K.G."/>
        </authorList>
    </citation>
    <scope>NUCLEOTIDE SEQUENCE [LARGE SCALE GENOMIC DNA]</scope>
    <source>
        <strain evidence="5 6">768-20</strain>
    </source>
</reference>
<dbReference type="STRING" id="999630.TUZN_0141"/>
<name>F2L1H1_THEU7</name>
<dbReference type="OrthoDB" id="341532at2157"/>
<proteinExistence type="inferred from homology"/>
<dbReference type="GeneID" id="10359690"/>
<dbReference type="GO" id="GO:0004341">
    <property type="term" value="F:gluconolactonase activity"/>
    <property type="evidence" value="ECO:0007669"/>
    <property type="project" value="TreeGrafter"/>
</dbReference>
<dbReference type="HOGENOM" id="CLU_036110_3_1_2"/>
<reference key="2">
    <citation type="submission" date="2011-03" db="EMBL/GenBank/DDBJ databases">
        <title>Complete genome sequence of the thermoacidophilic crenarchaeon Thermoproteus uzoniensis 768-20.</title>
        <authorList>
            <person name="Mardanov A.V."/>
            <person name="Gumerov V.M."/>
            <person name="Beletsky A.V."/>
            <person name="Prokofeva M.I."/>
            <person name="Bonch-Osmolovskaya E.A."/>
            <person name="Ravin N.V."/>
            <person name="Skryabin K.G."/>
        </authorList>
    </citation>
    <scope>NUCLEOTIDE SEQUENCE</scope>
    <source>
        <strain>768-20</strain>
    </source>
</reference>
<organism evidence="5 6">
    <name type="scientific">Thermoproteus uzoniensis (strain 768-20)</name>
    <dbReference type="NCBI Taxonomy" id="999630"/>
    <lineage>
        <taxon>Archaea</taxon>
        <taxon>Thermoproteota</taxon>
        <taxon>Thermoprotei</taxon>
        <taxon>Thermoproteales</taxon>
        <taxon>Thermoproteaceae</taxon>
        <taxon>Thermoproteus</taxon>
    </lineage>
</organism>
<feature type="domain" description="SMP-30/Gluconolactonase/LRE-like region" evidence="4">
    <location>
        <begin position="11"/>
        <end position="252"/>
    </location>
</feature>
<evidence type="ECO:0000256" key="1">
    <source>
        <dbReference type="ARBA" id="ARBA00008853"/>
    </source>
</evidence>
<feature type="binding site" evidence="3">
    <location>
        <position position="13"/>
    </location>
    <ligand>
        <name>a divalent metal cation</name>
        <dbReference type="ChEBI" id="CHEBI:60240"/>
    </ligand>
</feature>
<dbReference type="Pfam" id="PF08450">
    <property type="entry name" value="SGL"/>
    <property type="match status" value="1"/>
</dbReference>
<evidence type="ECO:0000256" key="2">
    <source>
        <dbReference type="PIRSR" id="PIRSR605511-1"/>
    </source>
</evidence>
<dbReference type="KEGG" id="tuz:TUZN_0141"/>
<accession>F2L1H1</accession>
<comment type="similarity">
    <text evidence="1">Belongs to the SMP-30/CGR1 family.</text>
</comment>
<sequence length="280" mass="30692">MRPVGSYKAVLGESPVYDPRTDRLYWVDIEGMYVRYLDLSTGREGGVRTPDLVTSVQLHADGELAATLRHGFYRVYLDGGIEEVALVEADMPHNRFNDGKCDAAGRYWAGTMNLDLATPTGSLYSLGLDRKVRKHLSGLAVSNGIAWSLDWKTMYLVDTPVKRIYALDFDLERGEASGARTAIDMSGEAGRPDGIAVDSEGLLWIAHARGGRISRWDPSTGEKVEEIEMPVKAVTSLTFGGPDLGVLYVTTASWSGEEWSGRVIEVEVDARGLAPSLCRF</sequence>
<keyword evidence="3" id="KW-0479">Metal-binding</keyword>
<dbReference type="PANTHER" id="PTHR10907:SF47">
    <property type="entry name" value="REGUCALCIN"/>
    <property type="match status" value="1"/>
</dbReference>
<dbReference type="eggNOG" id="arCOG05370">
    <property type="taxonomic scope" value="Archaea"/>
</dbReference>
<dbReference type="PRINTS" id="PR01790">
    <property type="entry name" value="SMP30FAMILY"/>
</dbReference>
<comment type="cofactor">
    <cofactor evidence="3">
        <name>Zn(2+)</name>
        <dbReference type="ChEBI" id="CHEBI:29105"/>
    </cofactor>
    <text evidence="3">Binds 1 divalent metal cation per subunit.</text>
</comment>
<evidence type="ECO:0000313" key="6">
    <source>
        <dbReference type="Proteomes" id="UP000008138"/>
    </source>
</evidence>
<dbReference type="PANTHER" id="PTHR10907">
    <property type="entry name" value="REGUCALCIN"/>
    <property type="match status" value="1"/>
</dbReference>
<feature type="binding site" evidence="3">
    <location>
        <position position="193"/>
    </location>
    <ligand>
        <name>a divalent metal cation</name>
        <dbReference type="ChEBI" id="CHEBI:60240"/>
    </ligand>
</feature>
<gene>
    <name evidence="5" type="ordered locus">TUZN_0141</name>
</gene>
<dbReference type="Gene3D" id="2.120.10.30">
    <property type="entry name" value="TolB, C-terminal domain"/>
    <property type="match status" value="1"/>
</dbReference>
<keyword evidence="3" id="KW-0862">Zinc</keyword>